<name>A6HW18_RAT</name>
<evidence type="ECO:0000313" key="2">
    <source>
        <dbReference type="Proteomes" id="UP000234681"/>
    </source>
</evidence>
<reference evidence="2" key="1">
    <citation type="submission" date="2005-09" db="EMBL/GenBank/DDBJ databases">
        <authorList>
            <person name="Mural R.J."/>
            <person name="Li P.W."/>
            <person name="Adams M.D."/>
            <person name="Amanatides P.G."/>
            <person name="Baden-Tillson H."/>
            <person name="Barnstead M."/>
            <person name="Chin S.H."/>
            <person name="Dew I."/>
            <person name="Evans C.A."/>
            <person name="Ferriera S."/>
            <person name="Flanigan M."/>
            <person name="Fosler C."/>
            <person name="Glodek A."/>
            <person name="Gu Z."/>
            <person name="Holt R.A."/>
            <person name="Jennings D."/>
            <person name="Kraft C.L."/>
            <person name="Lu F."/>
            <person name="Nguyen T."/>
            <person name="Nusskern D.R."/>
            <person name="Pfannkoch C.M."/>
            <person name="Sitter C."/>
            <person name="Sutton G.G."/>
            <person name="Venter J.C."/>
            <person name="Wang Z."/>
            <person name="Woodage T."/>
            <person name="Zheng X.H."/>
            <person name="Zhong F."/>
        </authorList>
    </citation>
    <scope>NUCLEOTIDE SEQUENCE [LARGE SCALE GENOMIC DNA]</scope>
    <source>
        <strain>BN</strain>
        <strain evidence="2">Sprague-Dawley</strain>
    </source>
</reference>
<proteinExistence type="predicted"/>
<protein>
    <submittedName>
        <fullName evidence="1">RCG28836</fullName>
    </submittedName>
</protein>
<accession>A6HW18</accession>
<dbReference type="Proteomes" id="UP000234681">
    <property type="component" value="Chromosome 2"/>
</dbReference>
<sequence length="74" mass="8040">MKEDGGAERVACPGRCLEIQLVSVFSVPGSSARQGPHDRDGLTLLSTVTSHRMTDLVLLGRDRPPSTLNYCSQR</sequence>
<organism evidence="1 2">
    <name type="scientific">Rattus norvegicus</name>
    <name type="common">Rat</name>
    <dbReference type="NCBI Taxonomy" id="10116"/>
    <lineage>
        <taxon>Eukaryota</taxon>
        <taxon>Metazoa</taxon>
        <taxon>Chordata</taxon>
        <taxon>Craniata</taxon>
        <taxon>Vertebrata</taxon>
        <taxon>Euteleostomi</taxon>
        <taxon>Mammalia</taxon>
        <taxon>Eutheria</taxon>
        <taxon>Euarchontoglires</taxon>
        <taxon>Glires</taxon>
        <taxon>Rodentia</taxon>
        <taxon>Myomorpha</taxon>
        <taxon>Muroidea</taxon>
        <taxon>Muridae</taxon>
        <taxon>Murinae</taxon>
        <taxon>Rattus</taxon>
    </lineage>
</organism>
<gene>
    <name evidence="1" type="ORF">rCG_28836</name>
</gene>
<dbReference type="AlphaFoldDB" id="A6HW18"/>
<evidence type="ECO:0000313" key="1">
    <source>
        <dbReference type="EMBL" id="EDL82304.1"/>
    </source>
</evidence>
<dbReference type="EMBL" id="CH473952">
    <property type="protein sequence ID" value="EDL82304.1"/>
    <property type="molecule type" value="Genomic_DNA"/>
</dbReference>